<reference evidence="5 6" key="1">
    <citation type="submission" date="2018-03" db="EMBL/GenBank/DDBJ databases">
        <title>Comparative genomics illustrates the genes involved in a hyperalkaliphilic mechanisms of Serpentinomonas isolated from highly-alkaline calcium-rich serpentinized springs.</title>
        <authorList>
            <person name="Suzuki S."/>
            <person name="Ishii S."/>
            <person name="Walworth N."/>
            <person name="Bird L."/>
            <person name="Kuenen J.G."/>
            <person name="Nealson K.H."/>
        </authorList>
    </citation>
    <scope>NUCLEOTIDE SEQUENCE [LARGE SCALE GENOMIC DNA]</scope>
    <source>
        <strain evidence="5 6">P1</strain>
    </source>
</reference>
<evidence type="ECO:0000313" key="6">
    <source>
        <dbReference type="Proteomes" id="UP000238589"/>
    </source>
</evidence>
<keyword evidence="6" id="KW-1185">Reference proteome</keyword>
<dbReference type="Pfam" id="PF13641">
    <property type="entry name" value="Glyco_tranf_2_3"/>
    <property type="match status" value="1"/>
</dbReference>
<sequence>MSSFHAVQTLWILLALMLALLTLPGTCYLAVLTLAGLRRVVPAAGQPALAGPIAIVVPAHNEAIGIARTVDNLVAIARQDGAATVCVVADNCSDDTAAIARAHGARVLERHDLTQRGKGYALDHAFSQLAGQGFAAYVVIDADSLAEPNLLSVLRRHLGAGAPAVQTRYTVLNAEQSPRTRLAELALCAFNALRPRGRHALGWSAGILGNGFALTAQTLQQVPYRATSVVEDLEYHLRLIEHDLRVHFADETTVRGDMPVAGSGQSTQRARWEGGRLRMLLDHGASLLRRGLSGQWRLLEPLLDLLLLPLAYHTVLLLALLAIPLDWARGLGLAGLAWLLLHVLVAAGVGGLGPRRLWLALWAVPEYLWWKLRMLRATVKTSQASAEWERTHRDTPHH</sequence>
<keyword evidence="4" id="KW-0472">Membrane</keyword>
<proteinExistence type="inferred from homology"/>
<comment type="caution">
    <text evidence="5">The sequence shown here is derived from an EMBL/GenBank/DDBJ whole genome shotgun (WGS) entry which is preliminary data.</text>
</comment>
<keyword evidence="3 5" id="KW-0808">Transferase</keyword>
<feature type="transmembrane region" description="Helical" evidence="4">
    <location>
        <begin position="302"/>
        <end position="323"/>
    </location>
</feature>
<dbReference type="SUPFAM" id="SSF53448">
    <property type="entry name" value="Nucleotide-diphospho-sugar transferases"/>
    <property type="match status" value="1"/>
</dbReference>
<feature type="transmembrane region" description="Helical" evidence="4">
    <location>
        <begin position="330"/>
        <end position="350"/>
    </location>
</feature>
<dbReference type="Gene3D" id="3.90.550.10">
    <property type="entry name" value="Spore Coat Polysaccharide Biosynthesis Protein SpsA, Chain A"/>
    <property type="match status" value="1"/>
</dbReference>
<dbReference type="GO" id="GO:0016757">
    <property type="term" value="F:glycosyltransferase activity"/>
    <property type="evidence" value="ECO:0007669"/>
    <property type="project" value="UniProtKB-KW"/>
</dbReference>
<protein>
    <submittedName>
        <fullName evidence="5">Glycosyl transferase family 2</fullName>
    </submittedName>
</protein>
<dbReference type="PANTHER" id="PTHR43630">
    <property type="entry name" value="POLY-BETA-1,6-N-ACETYL-D-GLUCOSAMINE SYNTHASE"/>
    <property type="match status" value="1"/>
</dbReference>
<keyword evidence="2" id="KW-0328">Glycosyltransferase</keyword>
<evidence type="ECO:0000256" key="3">
    <source>
        <dbReference type="ARBA" id="ARBA00022679"/>
    </source>
</evidence>
<organism evidence="5 6">
    <name type="scientific">Malikia granosa</name>
    <dbReference type="NCBI Taxonomy" id="263067"/>
    <lineage>
        <taxon>Bacteria</taxon>
        <taxon>Pseudomonadati</taxon>
        <taxon>Pseudomonadota</taxon>
        <taxon>Betaproteobacteria</taxon>
        <taxon>Burkholderiales</taxon>
        <taxon>Comamonadaceae</taxon>
        <taxon>Malikia</taxon>
    </lineage>
</organism>
<name>A0A2S9K2J9_9BURK</name>
<evidence type="ECO:0000256" key="4">
    <source>
        <dbReference type="SAM" id="Phobius"/>
    </source>
</evidence>
<comment type="similarity">
    <text evidence="1">Belongs to the glycosyltransferase 2 family.</text>
</comment>
<evidence type="ECO:0000256" key="1">
    <source>
        <dbReference type="ARBA" id="ARBA00006739"/>
    </source>
</evidence>
<dbReference type="EMBL" id="PVLQ01000061">
    <property type="protein sequence ID" value="PRD64602.1"/>
    <property type="molecule type" value="Genomic_DNA"/>
</dbReference>
<dbReference type="CDD" id="cd06438">
    <property type="entry name" value="EpsO_like"/>
    <property type="match status" value="1"/>
</dbReference>
<dbReference type="PANTHER" id="PTHR43630:SF1">
    <property type="entry name" value="POLY-BETA-1,6-N-ACETYL-D-GLUCOSAMINE SYNTHASE"/>
    <property type="match status" value="1"/>
</dbReference>
<evidence type="ECO:0000256" key="2">
    <source>
        <dbReference type="ARBA" id="ARBA00022676"/>
    </source>
</evidence>
<keyword evidence="4" id="KW-1133">Transmembrane helix</keyword>
<evidence type="ECO:0000313" key="5">
    <source>
        <dbReference type="EMBL" id="PRD64602.1"/>
    </source>
</evidence>
<dbReference type="AlphaFoldDB" id="A0A2S9K2J9"/>
<dbReference type="OrthoDB" id="276604at2"/>
<keyword evidence="4" id="KW-0812">Transmembrane</keyword>
<dbReference type="InterPro" id="IPR029044">
    <property type="entry name" value="Nucleotide-diphossugar_trans"/>
</dbReference>
<accession>A0A2S9K2J9</accession>
<dbReference type="Proteomes" id="UP000238589">
    <property type="component" value="Unassembled WGS sequence"/>
</dbReference>
<gene>
    <name evidence="5" type="ORF">C6P64_13565</name>
</gene>